<dbReference type="AlphaFoldDB" id="A0AA38PHI7"/>
<proteinExistence type="predicted"/>
<comment type="caution">
    <text evidence="2">The sequence shown here is derived from an EMBL/GenBank/DDBJ whole genome shotgun (WGS) entry which is preliminary data.</text>
</comment>
<dbReference type="Gene3D" id="2.170.15.10">
    <property type="entry name" value="Proaerolysin, chain A, domain 3"/>
    <property type="match status" value="1"/>
</dbReference>
<evidence type="ECO:0000313" key="3">
    <source>
        <dbReference type="Proteomes" id="UP001163846"/>
    </source>
</evidence>
<feature type="chain" id="PRO_5041415890" evidence="1">
    <location>
        <begin position="22"/>
        <end position="317"/>
    </location>
</feature>
<gene>
    <name evidence="2" type="ORF">F5878DRAFT_607077</name>
</gene>
<organism evidence="2 3">
    <name type="scientific">Lentinula raphanica</name>
    <dbReference type="NCBI Taxonomy" id="153919"/>
    <lineage>
        <taxon>Eukaryota</taxon>
        <taxon>Fungi</taxon>
        <taxon>Dikarya</taxon>
        <taxon>Basidiomycota</taxon>
        <taxon>Agaricomycotina</taxon>
        <taxon>Agaricomycetes</taxon>
        <taxon>Agaricomycetidae</taxon>
        <taxon>Agaricales</taxon>
        <taxon>Marasmiineae</taxon>
        <taxon>Omphalotaceae</taxon>
        <taxon>Lentinula</taxon>
    </lineage>
</organism>
<sequence>MKLAWQTATTLLTLFIATVSAAPIARDPPATQPLPRNAVHIALDERTGDYVAFKRDWTYLGRYPAHIEGRNLERRGAPTCTNLTVDEAKTLPGWSKIEDYADTNWGKGSRNIVTNPDDYPDSPALVCTSNTPVNVSFSGQPMCQTNNATVTGNLEGTDGSVSVSVSQGFNASSSFTLQTTSSIGVSSTLGVSIGLPDVGSIGASVTMSTEVTNSQTKSFSASYNDMSTVKLNMKSPDGKDCNAITSVKSCTLQATGKIRYLAQGYIWFNYDSTTKGHYKWAAQIESILTDEDDRSSFANFAGSVDAATAASYKGTCK</sequence>
<protein>
    <submittedName>
        <fullName evidence="2">Uncharacterized protein</fullName>
    </submittedName>
</protein>
<keyword evidence="3" id="KW-1185">Reference proteome</keyword>
<dbReference type="EMBL" id="MU805999">
    <property type="protein sequence ID" value="KAJ3842646.1"/>
    <property type="molecule type" value="Genomic_DNA"/>
</dbReference>
<name>A0AA38PHI7_9AGAR</name>
<accession>A0AA38PHI7</accession>
<feature type="signal peptide" evidence="1">
    <location>
        <begin position="1"/>
        <end position="21"/>
    </location>
</feature>
<reference evidence="2" key="1">
    <citation type="submission" date="2022-08" db="EMBL/GenBank/DDBJ databases">
        <authorList>
            <consortium name="DOE Joint Genome Institute"/>
            <person name="Min B."/>
            <person name="Riley R."/>
            <person name="Sierra-Patev S."/>
            <person name="Naranjo-Ortiz M."/>
            <person name="Looney B."/>
            <person name="Konkel Z."/>
            <person name="Slot J.C."/>
            <person name="Sakamoto Y."/>
            <person name="Steenwyk J.L."/>
            <person name="Rokas A."/>
            <person name="Carro J."/>
            <person name="Camarero S."/>
            <person name="Ferreira P."/>
            <person name="Molpeceres G."/>
            <person name="Ruiz-Duenas F.J."/>
            <person name="Serrano A."/>
            <person name="Henrissat B."/>
            <person name="Drula E."/>
            <person name="Hughes K.W."/>
            <person name="Mata J.L."/>
            <person name="Ishikawa N.K."/>
            <person name="Vargas-Isla R."/>
            <person name="Ushijima S."/>
            <person name="Smith C.A."/>
            <person name="Ahrendt S."/>
            <person name="Andreopoulos W."/>
            <person name="He G."/>
            <person name="Labutti K."/>
            <person name="Lipzen A."/>
            <person name="Ng V."/>
            <person name="Sandor L."/>
            <person name="Barry K."/>
            <person name="Martinez A.T."/>
            <person name="Xiao Y."/>
            <person name="Gibbons J.G."/>
            <person name="Terashima K."/>
            <person name="Hibbett D.S."/>
            <person name="Grigoriev I.V."/>
        </authorList>
    </citation>
    <scope>NUCLEOTIDE SEQUENCE</scope>
    <source>
        <strain evidence="2">TFB9207</strain>
    </source>
</reference>
<dbReference type="Proteomes" id="UP001163846">
    <property type="component" value="Unassembled WGS sequence"/>
</dbReference>
<evidence type="ECO:0000313" key="2">
    <source>
        <dbReference type="EMBL" id="KAJ3842646.1"/>
    </source>
</evidence>
<keyword evidence="1" id="KW-0732">Signal</keyword>
<evidence type="ECO:0000256" key="1">
    <source>
        <dbReference type="SAM" id="SignalP"/>
    </source>
</evidence>